<sequence>MMFAQLAEEITARRSAAVAAQLSTDDLLDLLAVFGVPSEEAQAGLRAFAQASICRPPLSARLLLAPRVNA</sequence>
<organism evidence="1 2">
    <name type="scientific">Deinococcus soli</name>
    <name type="common">ex Cha et al. 2016</name>
    <dbReference type="NCBI Taxonomy" id="1309411"/>
    <lineage>
        <taxon>Bacteria</taxon>
        <taxon>Thermotogati</taxon>
        <taxon>Deinococcota</taxon>
        <taxon>Deinococci</taxon>
        <taxon>Deinococcales</taxon>
        <taxon>Deinococcaceae</taxon>
        <taxon>Deinococcus</taxon>
    </lineage>
</organism>
<keyword evidence="2" id="KW-1185">Reference proteome</keyword>
<accession>A0ACC6KLG8</accession>
<reference evidence="1" key="1">
    <citation type="submission" date="2023-07" db="EMBL/GenBank/DDBJ databases">
        <title>Sorghum-associated microbial communities from plants grown in Nebraska, USA.</title>
        <authorList>
            <person name="Schachtman D."/>
        </authorList>
    </citation>
    <scope>NUCLEOTIDE SEQUENCE</scope>
    <source>
        <strain evidence="1">BE73</strain>
    </source>
</reference>
<comment type="caution">
    <text evidence="1">The sequence shown here is derived from an EMBL/GenBank/DDBJ whole genome shotgun (WGS) entry which is preliminary data.</text>
</comment>
<name>A0ACC6KLG8_9DEIO</name>
<gene>
    <name evidence="1" type="ORF">J2Y01_003946</name>
</gene>
<protein>
    <submittedName>
        <fullName evidence="1">Uncharacterized protein</fullName>
    </submittedName>
</protein>
<dbReference type="EMBL" id="JAVDTP010000014">
    <property type="protein sequence ID" value="MDR6753423.1"/>
    <property type="molecule type" value="Genomic_DNA"/>
</dbReference>
<evidence type="ECO:0000313" key="2">
    <source>
        <dbReference type="Proteomes" id="UP001252370"/>
    </source>
</evidence>
<dbReference type="Proteomes" id="UP001252370">
    <property type="component" value="Unassembled WGS sequence"/>
</dbReference>
<evidence type="ECO:0000313" key="1">
    <source>
        <dbReference type="EMBL" id="MDR6753423.1"/>
    </source>
</evidence>
<proteinExistence type="predicted"/>